<evidence type="ECO:0000313" key="2">
    <source>
        <dbReference type="EMBL" id="PQO43982.1"/>
    </source>
</evidence>
<dbReference type="EMBL" id="PUHZ01000021">
    <property type="protein sequence ID" value="PQO43982.1"/>
    <property type="molecule type" value="Genomic_DNA"/>
</dbReference>
<dbReference type="SUPFAM" id="SSF53850">
    <property type="entry name" value="Periplasmic binding protein-like II"/>
    <property type="match status" value="1"/>
</dbReference>
<keyword evidence="1" id="KW-0732">Signal</keyword>
<dbReference type="OrthoDB" id="9791045at2"/>
<evidence type="ECO:0000313" key="3">
    <source>
        <dbReference type="Proteomes" id="UP000237819"/>
    </source>
</evidence>
<organism evidence="2 3">
    <name type="scientific">Blastopirellula marina</name>
    <dbReference type="NCBI Taxonomy" id="124"/>
    <lineage>
        <taxon>Bacteria</taxon>
        <taxon>Pseudomonadati</taxon>
        <taxon>Planctomycetota</taxon>
        <taxon>Planctomycetia</taxon>
        <taxon>Pirellulales</taxon>
        <taxon>Pirellulaceae</taxon>
        <taxon>Blastopirellula</taxon>
    </lineage>
</organism>
<accession>A0A2S8GHQ2</accession>
<dbReference type="Gene3D" id="3.40.190.10">
    <property type="entry name" value="Periplasmic binding protein-like II"/>
    <property type="match status" value="2"/>
</dbReference>
<dbReference type="PANTHER" id="PTHR30006:SF24">
    <property type="entry name" value="SLL0237 PROTEIN"/>
    <property type="match status" value="1"/>
</dbReference>
<protein>
    <submittedName>
        <fullName evidence="2">Iron transporter</fullName>
    </submittedName>
</protein>
<dbReference type="PIRSF" id="PIRSF002825">
    <property type="entry name" value="CfbpA"/>
    <property type="match status" value="1"/>
</dbReference>
<gene>
    <name evidence="2" type="ORF">C5Y93_20795</name>
</gene>
<dbReference type="AlphaFoldDB" id="A0A2S8GHQ2"/>
<sequence length="362" mass="39481">MALARKTENRTACAPRSAAIPVRRRSPLRPLLLFAALLAWAGCRFGSDNEAVVYVALDREFSEPHFLAFEQETGVHIAPKFDVEANKTVGLTSALLAEKDRPRCDVFWNNEVLNTLRLEKAGLLQAYVPPNAEDFPAEFRSPDGTWHGFASRARVLLVNTDLVQPADYPTSIRDLVDPKWKGKCGFAKPLFGTTATHAAVLFATWGGDDAKQFFTQLKENGRMFPGNKQVAVAVGGGQIAFGLTDTDDAMGELQNGSPVAIVYPDQGEGELGTLYIPNTLAIIRGCPHPEKARQLVDYLLQPEVEAALAAGPSAQIPLNTKVTAPVQVETPQTKRAMPVDFRAAADHWDEAADFLTPLFLTQ</sequence>
<dbReference type="CDD" id="cd13518">
    <property type="entry name" value="PBP2_Fe3_thiamine_like"/>
    <property type="match status" value="1"/>
</dbReference>
<evidence type="ECO:0000256" key="1">
    <source>
        <dbReference type="ARBA" id="ARBA00022729"/>
    </source>
</evidence>
<dbReference type="Pfam" id="PF13343">
    <property type="entry name" value="SBP_bac_6"/>
    <property type="match status" value="1"/>
</dbReference>
<dbReference type="PANTHER" id="PTHR30006">
    <property type="entry name" value="THIAMINE-BINDING PERIPLASMIC PROTEIN-RELATED"/>
    <property type="match status" value="1"/>
</dbReference>
<comment type="caution">
    <text evidence="2">The sequence shown here is derived from an EMBL/GenBank/DDBJ whole genome shotgun (WGS) entry which is preliminary data.</text>
</comment>
<dbReference type="InterPro" id="IPR026045">
    <property type="entry name" value="Ferric-bd"/>
</dbReference>
<name>A0A2S8GHQ2_9BACT</name>
<dbReference type="Proteomes" id="UP000237819">
    <property type="component" value="Unassembled WGS sequence"/>
</dbReference>
<reference evidence="2 3" key="1">
    <citation type="submission" date="2018-02" db="EMBL/GenBank/DDBJ databases">
        <title>Comparative genomes isolates from brazilian mangrove.</title>
        <authorList>
            <person name="Araujo J.E."/>
            <person name="Taketani R.G."/>
            <person name="Silva M.C.P."/>
            <person name="Loureco M.V."/>
            <person name="Andreote F.D."/>
        </authorList>
    </citation>
    <scope>NUCLEOTIDE SEQUENCE [LARGE SCALE GENOMIC DNA]</scope>
    <source>
        <strain evidence="2 3">Nap-Phe MGV</strain>
    </source>
</reference>
<proteinExistence type="predicted"/>